<comment type="caution">
    <text evidence="4">The sequence shown here is derived from an EMBL/GenBank/DDBJ whole genome shotgun (WGS) entry which is preliminary data.</text>
</comment>
<dbReference type="PROSITE" id="PS01137">
    <property type="entry name" value="TATD_1"/>
    <property type="match status" value="1"/>
</dbReference>
<evidence type="ECO:0000256" key="1">
    <source>
        <dbReference type="ARBA" id="ARBA00009275"/>
    </source>
</evidence>
<evidence type="ECO:0000313" key="4">
    <source>
        <dbReference type="EMBL" id="MET4559726.1"/>
    </source>
</evidence>
<dbReference type="InterPro" id="IPR032466">
    <property type="entry name" value="Metal_Hydrolase"/>
</dbReference>
<dbReference type="PANTHER" id="PTHR46317:SF1">
    <property type="entry name" value="HYDROLASE, TATD FAMILY"/>
    <property type="match status" value="1"/>
</dbReference>
<keyword evidence="2" id="KW-0479">Metal-binding</keyword>
<dbReference type="InterPro" id="IPR018228">
    <property type="entry name" value="DNase_TatD-rel_CS"/>
</dbReference>
<dbReference type="EMBL" id="JBEPSB010000002">
    <property type="protein sequence ID" value="MET4559726.1"/>
    <property type="molecule type" value="Genomic_DNA"/>
</dbReference>
<dbReference type="SUPFAM" id="SSF51556">
    <property type="entry name" value="Metallo-dependent hydrolases"/>
    <property type="match status" value="1"/>
</dbReference>
<dbReference type="GO" id="GO:0016787">
    <property type="term" value="F:hydrolase activity"/>
    <property type="evidence" value="ECO:0007669"/>
    <property type="project" value="UniProtKB-KW"/>
</dbReference>
<name>A0ABV2PFJ5_9BACI</name>
<dbReference type="Pfam" id="PF01026">
    <property type="entry name" value="TatD_DNase"/>
    <property type="match status" value="1"/>
</dbReference>
<reference evidence="4 5" key="1">
    <citation type="submission" date="2024-06" db="EMBL/GenBank/DDBJ databases">
        <title>Sorghum-associated microbial communities from plants grown in Nebraska, USA.</title>
        <authorList>
            <person name="Schachtman D."/>
        </authorList>
    </citation>
    <scope>NUCLEOTIDE SEQUENCE [LARGE SCALE GENOMIC DNA]</scope>
    <source>
        <strain evidence="4 5">736</strain>
    </source>
</reference>
<evidence type="ECO:0000313" key="5">
    <source>
        <dbReference type="Proteomes" id="UP001549363"/>
    </source>
</evidence>
<comment type="similarity">
    <text evidence="1">Belongs to the metallo-dependent hydrolases superfamily. TatD-type hydrolase family.</text>
</comment>
<proteinExistence type="inferred from homology"/>
<organism evidence="4 5">
    <name type="scientific">Lysinibacillus parviboronicapiens</name>
    <dbReference type="NCBI Taxonomy" id="436516"/>
    <lineage>
        <taxon>Bacteria</taxon>
        <taxon>Bacillati</taxon>
        <taxon>Bacillota</taxon>
        <taxon>Bacilli</taxon>
        <taxon>Bacillales</taxon>
        <taxon>Bacillaceae</taxon>
        <taxon>Lysinibacillus</taxon>
    </lineage>
</organism>
<evidence type="ECO:0000256" key="3">
    <source>
        <dbReference type="ARBA" id="ARBA00022801"/>
    </source>
</evidence>
<sequence length="251" mass="28765">MLMLIDAHIHLDQYEEHEIGFLLAQVKHVMAVSTDLASCQKTLSLSRAYPNVKAAYGFHPEQALLSAEEEEALFTWIRLHAEEMIAVGEVGLPYYLKQENDVDYTPYISLLERFIVLAKELKKPIVLHAVYEDASIACDLLEKHGVTHAHFHWFKGNDEVIQRMIHNGYVISITPDCTYETEIQQLVKKYPLELIMVETDGPWPFEGPFTNKRTSPQMMHKSIEVIATLKGLSVQEVAYRLTQNTTAFYNL</sequence>
<dbReference type="Proteomes" id="UP001549363">
    <property type="component" value="Unassembled WGS sequence"/>
</dbReference>
<dbReference type="InterPro" id="IPR001130">
    <property type="entry name" value="TatD-like"/>
</dbReference>
<accession>A0ABV2PFJ5</accession>
<protein>
    <submittedName>
        <fullName evidence="4">TatD DNase family protein</fullName>
        <ecNumber evidence="4">3.1.21.-</ecNumber>
    </submittedName>
</protein>
<dbReference type="PIRSF" id="PIRSF005902">
    <property type="entry name" value="DNase_TatD"/>
    <property type="match status" value="1"/>
</dbReference>
<dbReference type="CDD" id="cd01310">
    <property type="entry name" value="TatD_DNAse"/>
    <property type="match status" value="1"/>
</dbReference>
<dbReference type="PANTHER" id="PTHR46317">
    <property type="entry name" value="HYDROLASE OF PHP SUPERFAMILY-RELATED PROTEIN"/>
    <property type="match status" value="1"/>
</dbReference>
<evidence type="ECO:0000256" key="2">
    <source>
        <dbReference type="ARBA" id="ARBA00022723"/>
    </source>
</evidence>
<keyword evidence="3 4" id="KW-0378">Hydrolase</keyword>
<dbReference type="EC" id="3.1.21.-" evidence="4"/>
<gene>
    <name evidence="4" type="ORF">ABIA69_000869</name>
</gene>
<dbReference type="Gene3D" id="3.20.20.140">
    <property type="entry name" value="Metal-dependent hydrolases"/>
    <property type="match status" value="1"/>
</dbReference>
<keyword evidence="5" id="KW-1185">Reference proteome</keyword>